<keyword evidence="6 9" id="KW-0808">Transferase</keyword>
<dbReference type="AlphaFoldDB" id="A0A7I9UXC8"/>
<comment type="caution">
    <text evidence="12">The sequence shown here is derived from an EMBL/GenBank/DDBJ whole genome shotgun (WGS) entry which is preliminary data.</text>
</comment>
<keyword evidence="5 9" id="KW-0328">Glycosyltransferase</keyword>
<sequence length="712" mass="79136">MAVRALRPHADAVSVLIDGVEHPMDEQVDGLWVVALNRPATEPLPDYRLRVHYPADPAHGAADREFVVADPYRFAPTVTEDELALIAAGRHRRLWQVLGARVMTRDTGLGPVSGTAFAVWAPAAKGVVVVGDFEGWEGRFAPMRRLGHSGVWEVFLPGVRAGELYKFRIRGADGGLVDKADPLARAAEPPPATASVVVGDAAFAWSDDEWLGRRAATDPLSEPMSIYEVHLGSWRPGSGYRALAVELADYVEQAGFTHVELLPVAAHPYGGSWGYQVTSYFAPTARWGSPDDFRFLVDSLHRRGIGVLLDWVPAHFPRDAWALARFDGSPTYEHPDPQRGDHPDWGTLVFDYGRREVADFLIASALYWLDEFHVDGLRVDAVASMLYLDYSRAPGQWTPNVHGGLENLEAVAFLRELNDAVHRSHAGVLTIAEESTSWPGVTRDTASGGLGFSLKWNMGWMHDTLGYLARDVADRAFHHHEITFSLMYAFNERFLLPLSHDEVVHEKGTLWTRMSGDADAKARTVRFFLAYQWSHPGKQLLFMGQEFGQTAEWADDRGVDWHELDAGPDAGRHRGIARFVADLNRLCRTHPALYERDVRADGYEWLSAGDSSSPVFGFCRHGTGSTVVCLFSVAPEPFAEYRIGMPAPGRWRIILDSDDERYRDDEKHQDDEKHRPPASGAVIETTAIAWQGRATSIALPLKANASVWLELL</sequence>
<dbReference type="EC" id="2.4.1.18" evidence="9"/>
<dbReference type="InterPro" id="IPR014756">
    <property type="entry name" value="Ig_E-set"/>
</dbReference>
<dbReference type="HAMAP" id="MF_00685">
    <property type="entry name" value="GlgB"/>
    <property type="match status" value="1"/>
</dbReference>
<dbReference type="GO" id="GO:0005978">
    <property type="term" value="P:glycogen biosynthetic process"/>
    <property type="evidence" value="ECO:0007669"/>
    <property type="project" value="UniProtKB-UniRule"/>
</dbReference>
<dbReference type="Gene3D" id="2.60.40.1180">
    <property type="entry name" value="Golgi alpha-mannosidase II"/>
    <property type="match status" value="1"/>
</dbReference>
<dbReference type="NCBIfam" id="TIGR01515">
    <property type="entry name" value="branching_enzym"/>
    <property type="match status" value="1"/>
</dbReference>
<dbReference type="SUPFAM" id="SSF81296">
    <property type="entry name" value="E set domains"/>
    <property type="match status" value="2"/>
</dbReference>
<keyword evidence="8 9" id="KW-0119">Carbohydrate metabolism</keyword>
<accession>A0A7I9UXC8</accession>
<evidence type="ECO:0000256" key="10">
    <source>
        <dbReference type="PIRSR" id="PIRSR000463-1"/>
    </source>
</evidence>
<dbReference type="Pfam" id="PF02922">
    <property type="entry name" value="CBM_48"/>
    <property type="match status" value="1"/>
</dbReference>
<dbReference type="InterPro" id="IPR054169">
    <property type="entry name" value="GlgB_N"/>
</dbReference>
<dbReference type="InterPro" id="IPR044143">
    <property type="entry name" value="GlgB_N_E_set_prok"/>
</dbReference>
<dbReference type="InterPro" id="IPR006048">
    <property type="entry name" value="A-amylase/branching_C"/>
</dbReference>
<evidence type="ECO:0000313" key="13">
    <source>
        <dbReference type="Proteomes" id="UP000444980"/>
    </source>
</evidence>
<dbReference type="InterPro" id="IPR006047">
    <property type="entry name" value="GH13_cat_dom"/>
</dbReference>
<comment type="catalytic activity">
    <reaction evidence="1 9">
        <text>Transfers a segment of a (1-&gt;4)-alpha-D-glucan chain to a primary hydroxy group in a similar glucan chain.</text>
        <dbReference type="EC" id="2.4.1.18"/>
    </reaction>
</comment>
<dbReference type="Proteomes" id="UP000444980">
    <property type="component" value="Unassembled WGS sequence"/>
</dbReference>
<dbReference type="NCBIfam" id="NF003811">
    <property type="entry name" value="PRK05402.1"/>
    <property type="match status" value="1"/>
</dbReference>
<protein>
    <recommendedName>
        <fullName evidence="9">1,4-alpha-glucan branching enzyme GlgB</fullName>
        <ecNumber evidence="9">2.4.1.18</ecNumber>
    </recommendedName>
    <alternativeName>
        <fullName evidence="9">1,4-alpha-D-glucan:1,4-alpha-D-glucan 6-glucosyl-transferase</fullName>
    </alternativeName>
    <alternativeName>
        <fullName evidence="9">Alpha-(1-&gt;4)-glucan branching enzyme</fullName>
    </alternativeName>
    <alternativeName>
        <fullName evidence="9">Glycogen branching enzyme</fullName>
        <shortName evidence="9">BE</shortName>
    </alternativeName>
</protein>
<comment type="similarity">
    <text evidence="3 9">Belongs to the glycosyl hydrolase 13 family. GlgB subfamily.</text>
</comment>
<evidence type="ECO:0000259" key="11">
    <source>
        <dbReference type="SMART" id="SM00642"/>
    </source>
</evidence>
<dbReference type="GO" id="GO:0043169">
    <property type="term" value="F:cation binding"/>
    <property type="evidence" value="ECO:0007669"/>
    <property type="project" value="InterPro"/>
</dbReference>
<evidence type="ECO:0000256" key="7">
    <source>
        <dbReference type="ARBA" id="ARBA00023056"/>
    </source>
</evidence>
<comment type="function">
    <text evidence="9">Catalyzes the formation of the alpha-1,6-glucosidic linkages in glycogen by scission of a 1,4-alpha-linked oligosaccharide from growing alpha-1,4-glucan chains and the subsequent attachment of the oligosaccharide to the alpha-1,6 position.</text>
</comment>
<evidence type="ECO:0000256" key="9">
    <source>
        <dbReference type="HAMAP-Rule" id="MF_00685"/>
    </source>
</evidence>
<dbReference type="InterPro" id="IPR004193">
    <property type="entry name" value="Glyco_hydro_13_N"/>
</dbReference>
<feature type="active site" description="Proton donor" evidence="9 10">
    <location>
        <position position="433"/>
    </location>
</feature>
<comment type="subunit">
    <text evidence="9">Monomer.</text>
</comment>
<comment type="pathway">
    <text evidence="2 9">Glycan biosynthesis; glycogen biosynthesis.</text>
</comment>
<evidence type="ECO:0000256" key="6">
    <source>
        <dbReference type="ARBA" id="ARBA00022679"/>
    </source>
</evidence>
<name>A0A7I9UXC8_9ACTN</name>
<dbReference type="InterPro" id="IPR037439">
    <property type="entry name" value="Branching_enzy"/>
</dbReference>
<evidence type="ECO:0000256" key="2">
    <source>
        <dbReference type="ARBA" id="ARBA00004964"/>
    </source>
</evidence>
<dbReference type="SUPFAM" id="SSF51445">
    <property type="entry name" value="(Trans)glycosidases"/>
    <property type="match status" value="1"/>
</dbReference>
<dbReference type="GO" id="GO:0004553">
    <property type="term" value="F:hydrolase activity, hydrolyzing O-glycosyl compounds"/>
    <property type="evidence" value="ECO:0007669"/>
    <property type="project" value="InterPro"/>
</dbReference>
<dbReference type="PANTHER" id="PTHR43651">
    <property type="entry name" value="1,4-ALPHA-GLUCAN-BRANCHING ENZYME"/>
    <property type="match status" value="1"/>
</dbReference>
<dbReference type="Pfam" id="PF00128">
    <property type="entry name" value="Alpha-amylase"/>
    <property type="match status" value="2"/>
</dbReference>
<feature type="domain" description="Glycosyl hydrolase family 13 catalytic" evidence="11">
    <location>
        <begin position="228"/>
        <end position="572"/>
    </location>
</feature>
<evidence type="ECO:0000256" key="4">
    <source>
        <dbReference type="ARBA" id="ARBA00022600"/>
    </source>
</evidence>
<dbReference type="InterPro" id="IPR006407">
    <property type="entry name" value="GlgB"/>
</dbReference>
<dbReference type="UniPathway" id="UPA00164"/>
<dbReference type="GO" id="GO:0003844">
    <property type="term" value="F:1,4-alpha-glucan branching enzyme activity"/>
    <property type="evidence" value="ECO:0007669"/>
    <property type="project" value="UniProtKB-UniRule"/>
</dbReference>
<organism evidence="12 13">
    <name type="scientific">Gordonia crocea</name>
    <dbReference type="NCBI Taxonomy" id="589162"/>
    <lineage>
        <taxon>Bacteria</taxon>
        <taxon>Bacillati</taxon>
        <taxon>Actinomycetota</taxon>
        <taxon>Actinomycetes</taxon>
        <taxon>Mycobacteriales</taxon>
        <taxon>Gordoniaceae</taxon>
        <taxon>Gordonia</taxon>
    </lineage>
</organism>
<keyword evidence="7 9" id="KW-0320">Glycogen biosynthesis</keyword>
<dbReference type="InterPro" id="IPR017853">
    <property type="entry name" value="GH"/>
</dbReference>
<dbReference type="InterPro" id="IPR013780">
    <property type="entry name" value="Glyco_hydro_b"/>
</dbReference>
<dbReference type="CDD" id="cd11322">
    <property type="entry name" value="AmyAc_Glg_BE"/>
    <property type="match status" value="1"/>
</dbReference>
<feature type="active site" description="Nucleophile" evidence="9 10">
    <location>
        <position position="380"/>
    </location>
</feature>
<proteinExistence type="inferred from homology"/>
<dbReference type="CDD" id="cd02855">
    <property type="entry name" value="E_set_GBE_prok_N"/>
    <property type="match status" value="1"/>
</dbReference>
<dbReference type="SMART" id="SM00642">
    <property type="entry name" value="Aamy"/>
    <property type="match status" value="1"/>
</dbReference>
<dbReference type="Pfam" id="PF02806">
    <property type="entry name" value="Alpha-amylase_C"/>
    <property type="match status" value="1"/>
</dbReference>
<evidence type="ECO:0000256" key="5">
    <source>
        <dbReference type="ARBA" id="ARBA00022676"/>
    </source>
</evidence>
<dbReference type="NCBIfam" id="NF008967">
    <property type="entry name" value="PRK12313.1"/>
    <property type="match status" value="1"/>
</dbReference>
<dbReference type="FunFam" id="3.20.20.80:FF:000003">
    <property type="entry name" value="1,4-alpha-glucan branching enzyme GlgB"/>
    <property type="match status" value="1"/>
</dbReference>
<dbReference type="Gene3D" id="3.20.20.80">
    <property type="entry name" value="Glycosidases"/>
    <property type="match status" value="1"/>
</dbReference>
<evidence type="ECO:0000256" key="1">
    <source>
        <dbReference type="ARBA" id="ARBA00000826"/>
    </source>
</evidence>
<evidence type="ECO:0000313" key="12">
    <source>
        <dbReference type="EMBL" id="GED97471.1"/>
    </source>
</evidence>
<dbReference type="Pfam" id="PF22019">
    <property type="entry name" value="GlgB_N"/>
    <property type="match status" value="1"/>
</dbReference>
<dbReference type="SUPFAM" id="SSF51011">
    <property type="entry name" value="Glycosyl hydrolase domain"/>
    <property type="match status" value="1"/>
</dbReference>
<keyword evidence="4 9" id="KW-0321">Glycogen metabolism</keyword>
<dbReference type="PANTHER" id="PTHR43651:SF3">
    <property type="entry name" value="1,4-ALPHA-GLUCAN-BRANCHING ENZYME"/>
    <property type="match status" value="1"/>
</dbReference>
<dbReference type="Gene3D" id="2.60.40.10">
    <property type="entry name" value="Immunoglobulins"/>
    <property type="match status" value="2"/>
</dbReference>
<dbReference type="GO" id="GO:0005829">
    <property type="term" value="C:cytosol"/>
    <property type="evidence" value="ECO:0007669"/>
    <property type="project" value="TreeGrafter"/>
</dbReference>
<evidence type="ECO:0000256" key="8">
    <source>
        <dbReference type="ARBA" id="ARBA00023277"/>
    </source>
</evidence>
<keyword evidence="13" id="KW-1185">Reference proteome</keyword>
<reference evidence="13" key="1">
    <citation type="submission" date="2019-06" db="EMBL/GenBank/DDBJ databases">
        <title>Gordonia isolated from sludge of a wastewater treatment plant.</title>
        <authorList>
            <person name="Tamura T."/>
            <person name="Aoyama K."/>
            <person name="Kang Y."/>
            <person name="Saito S."/>
            <person name="Akiyama N."/>
            <person name="Yazawa K."/>
            <person name="Gonoi T."/>
            <person name="Mikami Y."/>
        </authorList>
    </citation>
    <scope>NUCLEOTIDE SEQUENCE [LARGE SCALE GENOMIC DNA]</scope>
    <source>
        <strain evidence="13">NBRC 107697</strain>
    </source>
</reference>
<gene>
    <name evidence="9 12" type="primary">glgB</name>
    <name evidence="12" type="ORF">nbrc107697_15100</name>
</gene>
<dbReference type="EMBL" id="BJOU01000001">
    <property type="protein sequence ID" value="GED97471.1"/>
    <property type="molecule type" value="Genomic_DNA"/>
</dbReference>
<evidence type="ECO:0000256" key="3">
    <source>
        <dbReference type="ARBA" id="ARBA00009000"/>
    </source>
</evidence>
<dbReference type="PIRSF" id="PIRSF000463">
    <property type="entry name" value="GlgB"/>
    <property type="match status" value="1"/>
</dbReference>
<dbReference type="InterPro" id="IPR013783">
    <property type="entry name" value="Ig-like_fold"/>
</dbReference>